<feature type="domain" description="U1-type" evidence="2">
    <location>
        <begin position="282"/>
        <end position="316"/>
    </location>
</feature>
<reference evidence="3" key="1">
    <citation type="journal article" date="2020" name="Ecol. Evol.">
        <title>Genome structure and content of the rice root-knot nematode (Meloidogyne graminicola).</title>
        <authorList>
            <person name="Phan N.T."/>
            <person name="Danchin E.G.J."/>
            <person name="Klopp C."/>
            <person name="Perfus-Barbeoch L."/>
            <person name="Kozlowski D.K."/>
            <person name="Koutsovoulos G.D."/>
            <person name="Lopez-Roques C."/>
            <person name="Bouchez O."/>
            <person name="Zahm M."/>
            <person name="Besnard G."/>
            <person name="Bellafiore S."/>
        </authorList>
    </citation>
    <scope>NUCLEOTIDE SEQUENCE</scope>
    <source>
        <strain evidence="3">VN-18</strain>
    </source>
</reference>
<dbReference type="GO" id="GO:0003676">
    <property type="term" value="F:nucleic acid binding"/>
    <property type="evidence" value="ECO:0007669"/>
    <property type="project" value="InterPro"/>
</dbReference>
<dbReference type="EMBL" id="JABEBT010000144">
    <property type="protein sequence ID" value="KAF7629241.1"/>
    <property type="molecule type" value="Genomic_DNA"/>
</dbReference>
<dbReference type="Proteomes" id="UP000605970">
    <property type="component" value="Unassembled WGS sequence"/>
</dbReference>
<evidence type="ECO:0000256" key="1">
    <source>
        <dbReference type="SAM" id="SignalP"/>
    </source>
</evidence>
<proteinExistence type="predicted"/>
<feature type="domain" description="U1-type" evidence="2">
    <location>
        <begin position="416"/>
        <end position="452"/>
    </location>
</feature>
<evidence type="ECO:0000313" key="4">
    <source>
        <dbReference type="Proteomes" id="UP000605970"/>
    </source>
</evidence>
<feature type="signal peptide" evidence="1">
    <location>
        <begin position="1"/>
        <end position="17"/>
    </location>
</feature>
<name>A0A8S9ZDH4_9BILA</name>
<feature type="domain" description="U1-type" evidence="2">
    <location>
        <begin position="907"/>
        <end position="942"/>
    </location>
</feature>
<accession>A0A8S9ZDH4</accession>
<evidence type="ECO:0000259" key="2">
    <source>
        <dbReference type="SMART" id="SM00451"/>
    </source>
</evidence>
<dbReference type="GO" id="GO:0008270">
    <property type="term" value="F:zinc ion binding"/>
    <property type="evidence" value="ECO:0007669"/>
    <property type="project" value="InterPro"/>
</dbReference>
<feature type="chain" id="PRO_5035906078" description="U1-type domain-containing protein" evidence="1">
    <location>
        <begin position="18"/>
        <end position="966"/>
    </location>
</feature>
<dbReference type="InterPro" id="IPR003604">
    <property type="entry name" value="Matrin/U1-like-C_Znf_C2H2"/>
</dbReference>
<gene>
    <name evidence="3" type="ORF">Mgra_00009230</name>
</gene>
<protein>
    <recommendedName>
        <fullName evidence="2">U1-type domain-containing protein</fullName>
    </recommendedName>
</protein>
<dbReference type="SMART" id="SM00451">
    <property type="entry name" value="ZnF_U1"/>
    <property type="match status" value="4"/>
</dbReference>
<keyword evidence="4" id="KW-1185">Reference proteome</keyword>
<evidence type="ECO:0000313" key="3">
    <source>
        <dbReference type="EMBL" id="KAF7629241.1"/>
    </source>
</evidence>
<sequence>MYNIIFIFIFVLGKTLGTGNNKPSDKEGSSNPYGTGHDPFGYNFADIPDSSIQPEGSEYALHDYTTNYNQNYNAYIPPPIDTSFQTYQGEGSNTHFGQYTQGIPSEQQINTSSSTYLEGLGERFKNVLPSVIVPSTFNTSNNVAQSSLPNLSTTSQLLPPYNNQNVDHSVQYPYNSNNISPYYVGGSSTSAVQNNNFQRGIPQEEQLDSLAQFGELGDIFKTKLRYTHDDVVEEQLQGNKFSNLNYQQYNQEETLPNVETSNTQVIDYNWLKKEHHVTKLSNGKYYNCTACNTKFLIKKALEHINSPKHLQCLNDRKIIKNPERRQEHIEELCNKNYINKIDTNQYKCMPCNGQNLRSTIQLISHTNTEHHKNNLKEYEKKLEQCEMQHLNSDSSAFNSNWRDLAILNSMVYDESKNSYHCILCNKSDIDNKKQKVISHYITKNHTKNIQNLEKEKRDENVARLNAWHIKLKENQIEDMKKNYVCKACNKKMNLINLILINIFFFISLIECMEKGKNKKVILFGVNIADTNSDTDNNPSGEGSNNPYGTGYNPISYNAQNMPDPLPQFQDNQYTPNDYTYNQGYNAYIPPPIDTSFQTYQGEGTSNPYSQYTHGMPSGESKFKNVLPSVIVPSTLYSSNNVIPPQSSLPNLLSNQLHPYNYQNTNYPIQYPYNYSNYPIDSIQNNAFQRGMPQEEQLDNRAQVGGLEEIFKTKPSILHTHKDVVQGQSSLQGNELLNLNNQQNNQEETLPNVETSNTQVLNDNWLKEEHHVTKLSNGKYYNCNACNTHFINTLEHINSSKHLQCLNGLEIIKNTETRQEHIDRLCNENYIIKIKTNQYKCMPCNGQDILRAQRLLPHLLSKQHQDNLIKYEKKLEKGETQHSNNDSSDEDEDWKVKAETNYMFLDSNGKYLCKVCNGHITNVKQNVTGHIASATHKKNIQKKEEKDLEQGLNLFNQEMYGNQPQNK</sequence>
<feature type="domain" description="U1-type" evidence="2">
    <location>
        <begin position="343"/>
        <end position="378"/>
    </location>
</feature>
<keyword evidence="1" id="KW-0732">Signal</keyword>
<dbReference type="AlphaFoldDB" id="A0A8S9ZDH4"/>
<organism evidence="3 4">
    <name type="scientific">Meloidogyne graminicola</name>
    <dbReference type="NCBI Taxonomy" id="189291"/>
    <lineage>
        <taxon>Eukaryota</taxon>
        <taxon>Metazoa</taxon>
        <taxon>Ecdysozoa</taxon>
        <taxon>Nematoda</taxon>
        <taxon>Chromadorea</taxon>
        <taxon>Rhabditida</taxon>
        <taxon>Tylenchina</taxon>
        <taxon>Tylenchomorpha</taxon>
        <taxon>Tylenchoidea</taxon>
        <taxon>Meloidogynidae</taxon>
        <taxon>Meloidogyninae</taxon>
        <taxon>Meloidogyne</taxon>
    </lineage>
</organism>
<comment type="caution">
    <text evidence="3">The sequence shown here is derived from an EMBL/GenBank/DDBJ whole genome shotgun (WGS) entry which is preliminary data.</text>
</comment>